<evidence type="ECO:0000256" key="3">
    <source>
        <dbReference type="ARBA" id="ARBA00022475"/>
    </source>
</evidence>
<evidence type="ECO:0000256" key="4">
    <source>
        <dbReference type="ARBA" id="ARBA00022692"/>
    </source>
</evidence>
<dbReference type="AlphaFoldDB" id="A0A9X2WT79"/>
<keyword evidence="3" id="KW-1003">Cell membrane</keyword>
<accession>A0A9X2WT79</accession>
<evidence type="ECO:0000313" key="9">
    <source>
        <dbReference type="EMBL" id="MCT7945204.1"/>
    </source>
</evidence>
<evidence type="ECO:0000256" key="7">
    <source>
        <dbReference type="RuleBase" id="RU003879"/>
    </source>
</evidence>
<dbReference type="EMBL" id="JAMTCC010000010">
    <property type="protein sequence ID" value="MCT7945204.1"/>
    <property type="molecule type" value="Genomic_DNA"/>
</dbReference>
<protein>
    <submittedName>
        <fullName evidence="9">Biopolymer transporter ExbD</fullName>
    </submittedName>
</protein>
<dbReference type="Gene3D" id="3.30.420.270">
    <property type="match status" value="1"/>
</dbReference>
<evidence type="ECO:0000313" key="10">
    <source>
        <dbReference type="Proteomes" id="UP001155604"/>
    </source>
</evidence>
<keyword evidence="10" id="KW-1185">Reference proteome</keyword>
<keyword evidence="6 8" id="KW-0472">Membrane</keyword>
<feature type="transmembrane region" description="Helical" evidence="8">
    <location>
        <begin position="21"/>
        <end position="41"/>
    </location>
</feature>
<gene>
    <name evidence="9" type="ORF">NE536_07445</name>
</gene>
<keyword evidence="7" id="KW-0813">Transport</keyword>
<keyword evidence="5 8" id="KW-1133">Transmembrane helix</keyword>
<dbReference type="Pfam" id="PF02472">
    <property type="entry name" value="ExbD"/>
    <property type="match status" value="1"/>
</dbReference>
<dbReference type="GeneID" id="11774343"/>
<evidence type="ECO:0000256" key="2">
    <source>
        <dbReference type="ARBA" id="ARBA00005811"/>
    </source>
</evidence>
<keyword evidence="7" id="KW-0653">Protein transport</keyword>
<organism evidence="9 10">
    <name type="scientific">Shewanella septentrionalis</name>
    <dbReference type="NCBI Taxonomy" id="2952223"/>
    <lineage>
        <taxon>Bacteria</taxon>
        <taxon>Pseudomonadati</taxon>
        <taxon>Pseudomonadota</taxon>
        <taxon>Gammaproteobacteria</taxon>
        <taxon>Alteromonadales</taxon>
        <taxon>Shewanellaceae</taxon>
        <taxon>Shewanella</taxon>
    </lineage>
</organism>
<evidence type="ECO:0000256" key="5">
    <source>
        <dbReference type="ARBA" id="ARBA00022989"/>
    </source>
</evidence>
<dbReference type="GO" id="GO:0015031">
    <property type="term" value="P:protein transport"/>
    <property type="evidence" value="ECO:0007669"/>
    <property type="project" value="UniProtKB-KW"/>
</dbReference>
<sequence>MHFPERRPDQTEERILPLINVVFLLLIFFMIAGSLSVTAPFDVTPPVSQSDGVDEPDAVLILISRENKLALDNEPITEAELLARINMLLSAEPETQVTLKVDGELSGNQLVHFTQALYGVGVKKLRLLTELGAK</sequence>
<keyword evidence="4 7" id="KW-0812">Transmembrane</keyword>
<proteinExistence type="inferred from homology"/>
<dbReference type="GO" id="GO:0005886">
    <property type="term" value="C:plasma membrane"/>
    <property type="evidence" value="ECO:0007669"/>
    <property type="project" value="UniProtKB-SubCell"/>
</dbReference>
<name>A0A9X2WT79_9GAMM</name>
<comment type="caution">
    <text evidence="9">The sequence shown here is derived from an EMBL/GenBank/DDBJ whole genome shotgun (WGS) entry which is preliminary data.</text>
</comment>
<dbReference type="InterPro" id="IPR003400">
    <property type="entry name" value="ExbD"/>
</dbReference>
<dbReference type="PANTHER" id="PTHR30558">
    <property type="entry name" value="EXBD MEMBRANE COMPONENT OF PMF-DRIVEN MACROMOLECULE IMPORT SYSTEM"/>
    <property type="match status" value="1"/>
</dbReference>
<reference evidence="9" key="1">
    <citation type="journal article" date="2023" name="Int. J. Syst. Evol. Microbiol.">
        <title>&lt;i&gt;Shewanella septentrionalis&lt;/i&gt; sp. nov. and &lt;i&gt;Shewanella holmiensis&lt;/i&gt; sp. nov., isolated from Baltic Sea water and sediments.</title>
        <authorList>
            <person name="Martin-Rodriguez A.J."/>
            <person name="Thorell K."/>
            <person name="Joffre E."/>
            <person name="Jensie-Markopoulos S."/>
            <person name="Moore E.R.B."/>
            <person name="Sjoling A."/>
        </authorList>
    </citation>
    <scope>NUCLEOTIDE SEQUENCE</scope>
    <source>
        <strain evidence="9">SP1W3</strain>
    </source>
</reference>
<evidence type="ECO:0000256" key="6">
    <source>
        <dbReference type="ARBA" id="ARBA00023136"/>
    </source>
</evidence>
<evidence type="ECO:0000256" key="1">
    <source>
        <dbReference type="ARBA" id="ARBA00004162"/>
    </source>
</evidence>
<dbReference type="Proteomes" id="UP001155604">
    <property type="component" value="Unassembled WGS sequence"/>
</dbReference>
<dbReference type="GO" id="GO:0022857">
    <property type="term" value="F:transmembrane transporter activity"/>
    <property type="evidence" value="ECO:0007669"/>
    <property type="project" value="InterPro"/>
</dbReference>
<comment type="similarity">
    <text evidence="2 7">Belongs to the ExbD/TolR family.</text>
</comment>
<dbReference type="RefSeq" id="WP_012197834.1">
    <property type="nucleotide sequence ID" value="NZ_JAMTCC010000010.1"/>
</dbReference>
<evidence type="ECO:0000256" key="8">
    <source>
        <dbReference type="SAM" id="Phobius"/>
    </source>
</evidence>
<comment type="subcellular location">
    <subcellularLocation>
        <location evidence="1">Cell membrane</location>
        <topology evidence="1">Single-pass membrane protein</topology>
    </subcellularLocation>
    <subcellularLocation>
        <location evidence="7">Cell membrane</location>
        <topology evidence="7">Single-pass type II membrane protein</topology>
    </subcellularLocation>
</comment>